<comment type="similarity">
    <text evidence="6">Belongs to the truncated hemoglobin family. Group II subfamily.</text>
</comment>
<keyword evidence="5" id="KW-0408">Iron</keyword>
<dbReference type="Gene3D" id="1.10.490.10">
    <property type="entry name" value="Globins"/>
    <property type="match status" value="1"/>
</dbReference>
<dbReference type="SUPFAM" id="SSF46458">
    <property type="entry name" value="Globin-like"/>
    <property type="match status" value="1"/>
</dbReference>
<proteinExistence type="inferred from homology"/>
<dbReference type="InterPro" id="IPR044203">
    <property type="entry name" value="GlbO/GLB3-like"/>
</dbReference>
<reference evidence="7 8" key="1">
    <citation type="submission" date="2022-03" db="EMBL/GenBank/DDBJ databases">
        <title>Isotopic signatures of nitrous oxide derived from detoxification processes.</title>
        <authorList>
            <person name="Behrendt U."/>
            <person name="Buchen C."/>
            <person name="Well R."/>
            <person name="Ulrich A."/>
            <person name="Rohe L."/>
            <person name="Kolb S."/>
            <person name="Schloter M."/>
            <person name="Horn M.A."/>
            <person name="Augustin J."/>
        </authorList>
    </citation>
    <scope>NUCLEOTIDE SEQUENCE [LARGE SCALE GENOMIC DNA]</scope>
    <source>
        <strain evidence="7 8">S4-C24</strain>
    </source>
</reference>
<evidence type="ECO:0000256" key="3">
    <source>
        <dbReference type="ARBA" id="ARBA00022617"/>
    </source>
</evidence>
<dbReference type="PANTHER" id="PTHR47366">
    <property type="entry name" value="TWO-ON-TWO HEMOGLOBIN-3"/>
    <property type="match status" value="1"/>
</dbReference>
<dbReference type="InterPro" id="IPR012292">
    <property type="entry name" value="Globin/Proto"/>
</dbReference>
<dbReference type="Pfam" id="PF01152">
    <property type="entry name" value="Bac_globin"/>
    <property type="match status" value="1"/>
</dbReference>
<dbReference type="InterPro" id="IPR001486">
    <property type="entry name" value="Hemoglobin_trunc"/>
</dbReference>
<keyword evidence="4" id="KW-0479">Metal-binding</keyword>
<evidence type="ECO:0000256" key="4">
    <source>
        <dbReference type="ARBA" id="ARBA00022723"/>
    </source>
</evidence>
<accession>A0ABY3WB94</accession>
<keyword evidence="2" id="KW-0813">Transport</keyword>
<dbReference type="InterPro" id="IPR019795">
    <property type="entry name" value="Globin_bac-like_CS"/>
</dbReference>
<keyword evidence="3" id="KW-0349">Heme</keyword>
<evidence type="ECO:0000256" key="6">
    <source>
        <dbReference type="ARBA" id="ARBA00034496"/>
    </source>
</evidence>
<dbReference type="CDD" id="cd14771">
    <property type="entry name" value="TrHb2_Mt-trHbO-like_O"/>
    <property type="match status" value="1"/>
</dbReference>
<dbReference type="PANTHER" id="PTHR47366:SF1">
    <property type="entry name" value="TWO-ON-TWO HEMOGLOBIN-3"/>
    <property type="match status" value="1"/>
</dbReference>
<keyword evidence="8" id="KW-1185">Reference proteome</keyword>
<evidence type="ECO:0000313" key="7">
    <source>
        <dbReference type="EMBL" id="UNK47595.1"/>
    </source>
</evidence>
<sequence>MTPAPAAANAFKQPEYTENFYNAVGGHETFVKLVDAFYDGIAVDDVLRKMYPEEDLGPAKVRMRMFLEQYWGGPGTYSEQRGHPRLRMRHQPFKVDFDARDRWLSHMRRAVDSLELPPLHEQTLWDYLERAAHSMVNSA</sequence>
<evidence type="ECO:0000256" key="1">
    <source>
        <dbReference type="ARBA" id="ARBA00001971"/>
    </source>
</evidence>
<gene>
    <name evidence="7" type="ORF">MNQ99_09125</name>
</gene>
<evidence type="ECO:0000313" key="8">
    <source>
        <dbReference type="Proteomes" id="UP000829069"/>
    </source>
</evidence>
<organism evidence="7 8">
    <name type="scientific">Arthrobacter sulfonylureivorans</name>
    <dbReference type="NCBI Taxonomy" id="2486855"/>
    <lineage>
        <taxon>Bacteria</taxon>
        <taxon>Bacillati</taxon>
        <taxon>Actinomycetota</taxon>
        <taxon>Actinomycetes</taxon>
        <taxon>Micrococcales</taxon>
        <taxon>Micrococcaceae</taxon>
        <taxon>Arthrobacter</taxon>
    </lineage>
</organism>
<evidence type="ECO:0000256" key="5">
    <source>
        <dbReference type="ARBA" id="ARBA00023004"/>
    </source>
</evidence>
<protein>
    <submittedName>
        <fullName evidence="7">Globin</fullName>
    </submittedName>
</protein>
<dbReference type="Proteomes" id="UP000829069">
    <property type="component" value="Chromosome"/>
</dbReference>
<name>A0ABY3WB94_9MICC</name>
<comment type="cofactor">
    <cofactor evidence="1">
        <name>heme</name>
        <dbReference type="ChEBI" id="CHEBI:30413"/>
    </cofactor>
</comment>
<dbReference type="InterPro" id="IPR009050">
    <property type="entry name" value="Globin-like_sf"/>
</dbReference>
<dbReference type="EMBL" id="CP093326">
    <property type="protein sequence ID" value="UNK47595.1"/>
    <property type="molecule type" value="Genomic_DNA"/>
</dbReference>
<dbReference type="PROSITE" id="PS01213">
    <property type="entry name" value="GLOBIN_FAM_2"/>
    <property type="match status" value="1"/>
</dbReference>
<evidence type="ECO:0000256" key="2">
    <source>
        <dbReference type="ARBA" id="ARBA00022448"/>
    </source>
</evidence>